<dbReference type="EMBL" id="JAWRVG010000027">
    <property type="protein sequence ID" value="KAK4069907.1"/>
    <property type="molecule type" value="Genomic_DNA"/>
</dbReference>
<dbReference type="SUPFAM" id="SSF50370">
    <property type="entry name" value="Ricin B-like lectins"/>
    <property type="match status" value="1"/>
</dbReference>
<evidence type="ECO:0000313" key="2">
    <source>
        <dbReference type="Proteomes" id="UP001273209"/>
    </source>
</evidence>
<dbReference type="PANTHER" id="PTHR39697:SF2">
    <property type="entry name" value="CYANOVIRIN-N DOMAIN-CONTAINING PROTEIN"/>
    <property type="match status" value="1"/>
</dbReference>
<keyword evidence="2" id="KW-1185">Reference proteome</keyword>
<proteinExistence type="predicted"/>
<name>A0AAE1ICH1_9HYPO</name>
<gene>
    <name evidence="1" type="ORF">Triagg1_6702</name>
</gene>
<organism evidence="1 2">
    <name type="scientific">Trichoderma aggressivum f. europaeum</name>
    <dbReference type="NCBI Taxonomy" id="173218"/>
    <lineage>
        <taxon>Eukaryota</taxon>
        <taxon>Fungi</taxon>
        <taxon>Dikarya</taxon>
        <taxon>Ascomycota</taxon>
        <taxon>Pezizomycotina</taxon>
        <taxon>Sordariomycetes</taxon>
        <taxon>Hypocreomycetidae</taxon>
        <taxon>Hypocreales</taxon>
        <taxon>Hypocreaceae</taxon>
        <taxon>Trichoderma</taxon>
    </lineage>
</organism>
<dbReference type="AlphaFoldDB" id="A0AAE1ICH1"/>
<protein>
    <submittedName>
        <fullName evidence="1">Uncharacterized protein</fullName>
    </submittedName>
</protein>
<accession>A0AAE1ICH1</accession>
<dbReference type="GeneID" id="87921261"/>
<comment type="caution">
    <text evidence="1">The sequence shown here is derived from an EMBL/GenBank/DDBJ whole genome shotgun (WGS) entry which is preliminary data.</text>
</comment>
<dbReference type="RefSeq" id="XP_062754318.1">
    <property type="nucleotide sequence ID" value="XM_062901356.1"/>
</dbReference>
<sequence>MTTTSKRRNAFSPTSHEDSWIMNESAWDTASIITTSSADECHTPTPSTMSEPINIKDDGSSILTIQSVEHHPKAGKQFMIREKQKPHRIITLSFGDLVLMDEQSAAQGWLWQCVKKSGWYGFRNVVSGSYLGYHGQNKKIQATMPHHKSHEYFMTERHEDGGYVLLTMHGEELWQVTTSKDGKSLVEKKAEEGTGTAWDFFEIS</sequence>
<dbReference type="Gene3D" id="2.80.10.50">
    <property type="match status" value="1"/>
</dbReference>
<dbReference type="InterPro" id="IPR035992">
    <property type="entry name" value="Ricin_B-like_lectins"/>
</dbReference>
<dbReference type="PANTHER" id="PTHR39697">
    <property type="entry name" value="RICIN B LECTIN DOMAIN-CONTAINING PROTEIN-RELATED"/>
    <property type="match status" value="1"/>
</dbReference>
<reference evidence="1" key="1">
    <citation type="submission" date="2023-11" db="EMBL/GenBank/DDBJ databases">
        <title>The genome sequences of three competitors of mushroom-forming fungi.</title>
        <authorList>
            <person name="Beijen E."/>
            <person name="Ohm R.A."/>
        </authorList>
    </citation>
    <scope>NUCLEOTIDE SEQUENCE</scope>
    <source>
        <strain evidence="1">CBS 100526</strain>
    </source>
</reference>
<evidence type="ECO:0000313" key="1">
    <source>
        <dbReference type="EMBL" id="KAK4069907.1"/>
    </source>
</evidence>
<dbReference type="Proteomes" id="UP001273209">
    <property type="component" value="Unassembled WGS sequence"/>
</dbReference>